<reference evidence="3" key="2">
    <citation type="submission" date="2023-01" db="EMBL/GenBank/DDBJ databases">
        <authorList>
            <person name="Sun Q."/>
            <person name="Evtushenko L."/>
        </authorList>
    </citation>
    <scope>NUCLEOTIDE SEQUENCE</scope>
    <source>
        <strain evidence="3">VKM Ac-1401</strain>
    </source>
</reference>
<evidence type="ECO:0000259" key="2">
    <source>
        <dbReference type="Pfam" id="PF09851"/>
    </source>
</evidence>
<proteinExistence type="predicted"/>
<feature type="domain" description="SHOCT" evidence="2">
    <location>
        <begin position="94"/>
        <end position="120"/>
    </location>
</feature>
<accession>A0A9W6M1A7</accession>
<evidence type="ECO:0000313" key="3">
    <source>
        <dbReference type="EMBL" id="GLJ77686.1"/>
    </source>
</evidence>
<gene>
    <name evidence="3" type="ORF">GCM10017584_32600</name>
</gene>
<dbReference type="RefSeq" id="WP_271178309.1">
    <property type="nucleotide sequence ID" value="NZ_BAAAJO010000003.1"/>
</dbReference>
<protein>
    <recommendedName>
        <fullName evidence="2">SHOCT domain-containing protein</fullName>
    </recommendedName>
</protein>
<dbReference type="Proteomes" id="UP001142372">
    <property type="component" value="Unassembled WGS sequence"/>
</dbReference>
<feature type="region of interest" description="Disordered" evidence="1">
    <location>
        <begin position="72"/>
        <end position="91"/>
    </location>
</feature>
<feature type="compositionally biased region" description="Low complexity" evidence="1">
    <location>
        <begin position="72"/>
        <end position="86"/>
    </location>
</feature>
<dbReference type="EMBL" id="BSEN01000015">
    <property type="protein sequence ID" value="GLJ77686.1"/>
    <property type="molecule type" value="Genomic_DNA"/>
</dbReference>
<dbReference type="AlphaFoldDB" id="A0A9W6M1A7"/>
<reference evidence="3" key="1">
    <citation type="journal article" date="2014" name="Int. J. Syst. Evol. Microbiol.">
        <title>Complete genome sequence of Corynebacterium casei LMG S-19264T (=DSM 44701T), isolated from a smear-ripened cheese.</title>
        <authorList>
            <consortium name="US DOE Joint Genome Institute (JGI-PGF)"/>
            <person name="Walter F."/>
            <person name="Albersmeier A."/>
            <person name="Kalinowski J."/>
            <person name="Ruckert C."/>
        </authorList>
    </citation>
    <scope>NUCLEOTIDE SEQUENCE</scope>
    <source>
        <strain evidence="3">VKM Ac-1401</strain>
    </source>
</reference>
<dbReference type="InterPro" id="IPR018649">
    <property type="entry name" value="SHOCT"/>
</dbReference>
<evidence type="ECO:0000256" key="1">
    <source>
        <dbReference type="SAM" id="MobiDB-lite"/>
    </source>
</evidence>
<comment type="caution">
    <text evidence="3">The sequence shown here is derived from an EMBL/GenBank/DDBJ whole genome shotgun (WGS) entry which is preliminary data.</text>
</comment>
<dbReference type="Pfam" id="PF09851">
    <property type="entry name" value="SHOCT"/>
    <property type="match status" value="1"/>
</dbReference>
<name>A0A9W6M1A7_9MICO</name>
<organism evidence="3 4">
    <name type="scientific">Leifsonia poae</name>
    <dbReference type="NCBI Taxonomy" id="110933"/>
    <lineage>
        <taxon>Bacteria</taxon>
        <taxon>Bacillati</taxon>
        <taxon>Actinomycetota</taxon>
        <taxon>Actinomycetes</taxon>
        <taxon>Micrococcales</taxon>
        <taxon>Microbacteriaceae</taxon>
        <taxon>Leifsonia</taxon>
    </lineage>
</organism>
<keyword evidence="4" id="KW-1185">Reference proteome</keyword>
<evidence type="ECO:0000313" key="4">
    <source>
        <dbReference type="Proteomes" id="UP001142372"/>
    </source>
</evidence>
<sequence>MLGRRMGRGGLLRAAATTAVVAGTATAVSGGIRGRQDAKAQQAAEAQAYEQQQQQAQMDAAAQNAVAQQQAQQAAYAQQAPAPAAAPGNDLMGQLQNLANMHSQGILSDEEFAAAKAKLLG</sequence>